<evidence type="ECO:0000259" key="1">
    <source>
        <dbReference type="Pfam" id="PF20576"/>
    </source>
</evidence>
<dbReference type="EMBL" id="LGUC01000001">
    <property type="protein sequence ID" value="KPN31670.1"/>
    <property type="molecule type" value="Genomic_DNA"/>
</dbReference>
<comment type="caution">
    <text evidence="2">The sequence shown here is derived from an EMBL/GenBank/DDBJ whole genome shotgun (WGS) entry which is preliminary data.</text>
</comment>
<dbReference type="Proteomes" id="UP000050535">
    <property type="component" value="Unassembled WGS sequence"/>
</dbReference>
<keyword evidence="3" id="KW-1185">Reference proteome</keyword>
<dbReference type="STRING" id="699431.SY89_02419"/>
<dbReference type="AlphaFoldDB" id="A0A0P7I3W2"/>
<sequence length="61" mass="7118">MSDLLRTPERRTCERCGRVEQYDDGVWRAEGLGNLYCIHEWDIDGTFVPIKRDRSVAAEEC</sequence>
<reference evidence="3" key="1">
    <citation type="submission" date="2013-11" db="EMBL/GenBank/DDBJ databases">
        <authorList>
            <person name="Hoang H.T."/>
            <person name="Killian M.L."/>
            <person name="Madson D.M."/>
            <person name="Arruda P.H.E."/>
            <person name="Sun D."/>
            <person name="Schwartz K.J."/>
            <person name="Yoon K."/>
        </authorList>
    </citation>
    <scope>NUCLEOTIDE SEQUENCE [LARGE SCALE GENOMIC DNA]</scope>
    <source>
        <strain evidence="3">CDK2</strain>
    </source>
</reference>
<protein>
    <recommendedName>
        <fullName evidence="1">HEWD domain-containing protein</fullName>
    </recommendedName>
</protein>
<feature type="domain" description="HEWD" evidence="1">
    <location>
        <begin position="1"/>
        <end position="52"/>
    </location>
</feature>
<dbReference type="OrthoDB" id="212207at2157"/>
<evidence type="ECO:0000313" key="3">
    <source>
        <dbReference type="Proteomes" id="UP000050535"/>
    </source>
</evidence>
<name>A0A0P7I3W2_9EURY</name>
<organism evidence="2 3">
    <name type="scientific">Halolamina pelagica</name>
    <dbReference type="NCBI Taxonomy" id="699431"/>
    <lineage>
        <taxon>Archaea</taxon>
        <taxon>Methanobacteriati</taxon>
        <taxon>Methanobacteriota</taxon>
        <taxon>Stenosarchaea group</taxon>
        <taxon>Halobacteria</taxon>
        <taxon>Halobacteriales</taxon>
        <taxon>Haloferacaceae</taxon>
    </lineage>
</organism>
<dbReference type="InterPro" id="IPR046782">
    <property type="entry name" value="HEWD"/>
</dbReference>
<dbReference type="RefSeq" id="WP_054584189.1">
    <property type="nucleotide sequence ID" value="NZ_LGUC01000001.1"/>
</dbReference>
<accession>A0A0P7I3W2</accession>
<gene>
    <name evidence="2" type="ORF">SY89_02419</name>
</gene>
<evidence type="ECO:0000313" key="2">
    <source>
        <dbReference type="EMBL" id="KPN31670.1"/>
    </source>
</evidence>
<proteinExistence type="predicted"/>
<dbReference type="Pfam" id="PF20576">
    <property type="entry name" value="HEWD"/>
    <property type="match status" value="1"/>
</dbReference>